<name>I4CEZ7_DESTA</name>
<keyword evidence="10" id="KW-0670">Pyruvate</keyword>
<dbReference type="OrthoDB" id="9790893at2"/>
<dbReference type="PANTHER" id="PTHR35809">
    <property type="entry name" value="ARCHAETIDYLSERINE DECARBOXYLASE PROENZYME-RELATED"/>
    <property type="match status" value="1"/>
</dbReference>
<keyword evidence="2" id="KW-0444">Lipid biosynthesis</keyword>
<dbReference type="RefSeq" id="WP_014813234.1">
    <property type="nucleotide sequence ID" value="NC_018025.1"/>
</dbReference>
<dbReference type="Proteomes" id="UP000006055">
    <property type="component" value="Chromosome"/>
</dbReference>
<evidence type="ECO:0000256" key="6">
    <source>
        <dbReference type="ARBA" id="ARBA00023145"/>
    </source>
</evidence>
<evidence type="ECO:0000256" key="7">
    <source>
        <dbReference type="ARBA" id="ARBA00023209"/>
    </source>
</evidence>
<dbReference type="GO" id="GO:0008654">
    <property type="term" value="P:phospholipid biosynthetic process"/>
    <property type="evidence" value="ECO:0007669"/>
    <property type="project" value="UniProtKB-KW"/>
</dbReference>
<keyword evidence="8" id="KW-0456">Lyase</keyword>
<keyword evidence="5" id="KW-0472">Membrane</keyword>
<evidence type="ECO:0000313" key="12">
    <source>
        <dbReference type="Proteomes" id="UP000006055"/>
    </source>
</evidence>
<dbReference type="KEGG" id="dti:Desti_5556"/>
<keyword evidence="4" id="KW-0443">Lipid metabolism</keyword>
<dbReference type="EMBL" id="CP003360">
    <property type="protein sequence ID" value="AFM28138.1"/>
    <property type="molecule type" value="Genomic_DNA"/>
</dbReference>
<dbReference type="eggNOG" id="COG0688">
    <property type="taxonomic scope" value="Bacteria"/>
</dbReference>
<dbReference type="InterPro" id="IPR033175">
    <property type="entry name" value="PSD-A"/>
</dbReference>
<keyword evidence="7" id="KW-0594">Phospholipid biosynthesis</keyword>
<evidence type="ECO:0000256" key="9">
    <source>
        <dbReference type="ARBA" id="ARBA00023264"/>
    </source>
</evidence>
<evidence type="ECO:0000256" key="4">
    <source>
        <dbReference type="ARBA" id="ARBA00023098"/>
    </source>
</evidence>
<evidence type="ECO:0000256" key="1">
    <source>
        <dbReference type="ARBA" id="ARBA00022475"/>
    </source>
</evidence>
<keyword evidence="1" id="KW-1003">Cell membrane</keyword>
<dbReference type="InterPro" id="IPR003817">
    <property type="entry name" value="PS_Dcarbxylase"/>
</dbReference>
<keyword evidence="9" id="KW-1208">Phospholipid metabolism</keyword>
<keyword evidence="6" id="KW-0865">Zymogen</keyword>
<dbReference type="GO" id="GO:0004609">
    <property type="term" value="F:phosphatidylserine decarboxylase activity"/>
    <property type="evidence" value="ECO:0007669"/>
    <property type="project" value="InterPro"/>
</dbReference>
<dbReference type="AlphaFoldDB" id="I4CEZ7"/>
<keyword evidence="12" id="KW-1185">Reference proteome</keyword>
<accession>I4CEZ7</accession>
<protein>
    <submittedName>
        <fullName evidence="11">Phosphatidylserine decarboxylase</fullName>
    </submittedName>
</protein>
<evidence type="ECO:0000256" key="5">
    <source>
        <dbReference type="ARBA" id="ARBA00023136"/>
    </source>
</evidence>
<evidence type="ECO:0000256" key="10">
    <source>
        <dbReference type="ARBA" id="ARBA00023317"/>
    </source>
</evidence>
<organism evidence="11 12">
    <name type="scientific">Desulfomonile tiedjei (strain ATCC 49306 / DSM 6799 / DCB-1)</name>
    <dbReference type="NCBI Taxonomy" id="706587"/>
    <lineage>
        <taxon>Bacteria</taxon>
        <taxon>Pseudomonadati</taxon>
        <taxon>Thermodesulfobacteriota</taxon>
        <taxon>Desulfomonilia</taxon>
        <taxon>Desulfomonilales</taxon>
        <taxon>Desulfomonilaceae</taxon>
        <taxon>Desulfomonile</taxon>
    </lineage>
</organism>
<sequence>MRTFSIATIVVLLAAFLFWRYVWFFRNPERVIPTGENVVSPADGTVVYVKKVAPGEEVISIKEGLAARVEDIIHEDTDSPKIVIGIFMSPFNVHYNRAPITAKVESINHHPPKLENLNMGPMHWRTVFGVHPLHENSLHIVHNERVVTRMSGRFKGADASFYVVQIAGKNVHGIDSYFQPGSQVGKGEIFGMIRIGSQVDLIFPDHENAEINVKPGDKVYAGETILLK</sequence>
<evidence type="ECO:0000313" key="11">
    <source>
        <dbReference type="EMBL" id="AFM28138.1"/>
    </source>
</evidence>
<evidence type="ECO:0000256" key="8">
    <source>
        <dbReference type="ARBA" id="ARBA00023239"/>
    </source>
</evidence>
<dbReference type="PANTHER" id="PTHR35809:SF1">
    <property type="entry name" value="ARCHAETIDYLSERINE DECARBOXYLASE PROENZYME-RELATED"/>
    <property type="match status" value="1"/>
</dbReference>
<dbReference type="STRING" id="706587.Desti_5556"/>
<evidence type="ECO:0000256" key="2">
    <source>
        <dbReference type="ARBA" id="ARBA00022516"/>
    </source>
</evidence>
<reference evidence="12" key="1">
    <citation type="submission" date="2012-06" db="EMBL/GenBank/DDBJ databases">
        <title>Complete sequence of chromosome of Desulfomonile tiedjei DSM 6799.</title>
        <authorList>
            <person name="Lucas S."/>
            <person name="Copeland A."/>
            <person name="Lapidus A."/>
            <person name="Glavina del Rio T."/>
            <person name="Dalin E."/>
            <person name="Tice H."/>
            <person name="Bruce D."/>
            <person name="Goodwin L."/>
            <person name="Pitluck S."/>
            <person name="Peters L."/>
            <person name="Ovchinnikova G."/>
            <person name="Zeytun A."/>
            <person name="Lu M."/>
            <person name="Kyrpides N."/>
            <person name="Mavromatis K."/>
            <person name="Ivanova N."/>
            <person name="Brettin T."/>
            <person name="Detter J.C."/>
            <person name="Han C."/>
            <person name="Larimer F."/>
            <person name="Land M."/>
            <person name="Hauser L."/>
            <person name="Markowitz V."/>
            <person name="Cheng J.-F."/>
            <person name="Hugenholtz P."/>
            <person name="Woyke T."/>
            <person name="Wu D."/>
            <person name="Spring S."/>
            <person name="Schroeder M."/>
            <person name="Brambilla E."/>
            <person name="Klenk H.-P."/>
            <person name="Eisen J.A."/>
        </authorList>
    </citation>
    <scope>NUCLEOTIDE SEQUENCE [LARGE SCALE GENOMIC DNA]</scope>
    <source>
        <strain evidence="12">ATCC 49306 / DSM 6799 / DCB-1</strain>
    </source>
</reference>
<proteinExistence type="predicted"/>
<dbReference type="Pfam" id="PF02666">
    <property type="entry name" value="PS_Dcarbxylase"/>
    <property type="match status" value="1"/>
</dbReference>
<evidence type="ECO:0000256" key="3">
    <source>
        <dbReference type="ARBA" id="ARBA00022793"/>
    </source>
</evidence>
<keyword evidence="3" id="KW-0210">Decarboxylase</keyword>
<gene>
    <name evidence="11" type="ordered locus">Desti_5556</name>
</gene>
<dbReference type="HOGENOM" id="CLU_072492_1_0_7"/>